<accession>A0A6C0GG57</accession>
<dbReference type="AlphaFoldDB" id="A0A6C0GG57"/>
<dbReference type="Pfam" id="PF00483">
    <property type="entry name" value="NTP_transferase"/>
    <property type="match status" value="1"/>
</dbReference>
<dbReference type="EMBL" id="CP048222">
    <property type="protein sequence ID" value="QHT67031.1"/>
    <property type="molecule type" value="Genomic_DNA"/>
</dbReference>
<evidence type="ECO:0000313" key="2">
    <source>
        <dbReference type="EMBL" id="QHT67031.1"/>
    </source>
</evidence>
<organism evidence="2 3">
    <name type="scientific">Rhodocytophaga rosea</name>
    <dbReference type="NCBI Taxonomy" id="2704465"/>
    <lineage>
        <taxon>Bacteria</taxon>
        <taxon>Pseudomonadati</taxon>
        <taxon>Bacteroidota</taxon>
        <taxon>Cytophagia</taxon>
        <taxon>Cytophagales</taxon>
        <taxon>Rhodocytophagaceae</taxon>
        <taxon>Rhodocytophaga</taxon>
    </lineage>
</organism>
<evidence type="ECO:0000313" key="3">
    <source>
        <dbReference type="Proteomes" id="UP000480178"/>
    </source>
</evidence>
<dbReference type="Proteomes" id="UP000480178">
    <property type="component" value="Chromosome"/>
</dbReference>
<dbReference type="RefSeq" id="WP_162443075.1">
    <property type="nucleotide sequence ID" value="NZ_CP048222.1"/>
</dbReference>
<dbReference type="SUPFAM" id="SSF53448">
    <property type="entry name" value="Nucleotide-diphospho-sugar transferases"/>
    <property type="match status" value="1"/>
</dbReference>
<dbReference type="Gene3D" id="3.90.550.10">
    <property type="entry name" value="Spore Coat Polysaccharide Biosynthesis Protein SpsA, Chain A"/>
    <property type="match status" value="1"/>
</dbReference>
<dbReference type="GO" id="GO:0047343">
    <property type="term" value="F:glucose-1-phosphate cytidylyltransferase activity"/>
    <property type="evidence" value="ECO:0007669"/>
    <property type="project" value="InterPro"/>
</dbReference>
<protein>
    <submittedName>
        <fullName evidence="2">Glucose-1-phosphate cytidylyltransferase</fullName>
    </submittedName>
</protein>
<name>A0A6C0GG57_9BACT</name>
<evidence type="ECO:0000259" key="1">
    <source>
        <dbReference type="Pfam" id="PF00483"/>
    </source>
</evidence>
<sequence length="274" mass="31885">MKVVLFCGGLGMRLREYSENIPKPMVMIGYRPILWKIMKYYAHYGHKDFILCLGYKGDMIKDYFLNYNEYVSNDFVFSEGGKDLHLLNSDIDDWKITFVDTGMTSNIGQRLKAVQPYLEGEDVFLANYSDGLTDLPLDKMIDHFYAKNKIASFLAYQSTQTFHVVKLYDDDSVDSIRPIANSGLWINCGCFILRKEIFNYMEEGDELVEKPFQRLIAEHQLTAYRYNGFWVAMDTFKDKQLLDDMHAKGNTPWDVWRKPNTKLVSSKANAPFKL</sequence>
<proteinExistence type="predicted"/>
<dbReference type="PANTHER" id="PTHR47183:SF3">
    <property type="entry name" value="TRANSFERASE"/>
    <property type="match status" value="1"/>
</dbReference>
<gene>
    <name evidence="2" type="ORF">GXP67_10420</name>
</gene>
<feature type="domain" description="Nucleotidyl transferase" evidence="1">
    <location>
        <begin position="3"/>
        <end position="230"/>
    </location>
</feature>
<keyword evidence="2" id="KW-0548">Nucleotidyltransferase</keyword>
<dbReference type="InterPro" id="IPR013446">
    <property type="entry name" value="G1P_cyt_trans-like"/>
</dbReference>
<dbReference type="InterPro" id="IPR029044">
    <property type="entry name" value="Nucleotide-diphossugar_trans"/>
</dbReference>
<keyword evidence="2" id="KW-0808">Transferase</keyword>
<dbReference type="KEGG" id="rhoz:GXP67_10420"/>
<dbReference type="PANTHER" id="PTHR47183">
    <property type="entry name" value="GLUCOSE-1-PHOSPHATE CYTIDYLYLTRANSFERASE-RELATED"/>
    <property type="match status" value="1"/>
</dbReference>
<keyword evidence="3" id="KW-1185">Reference proteome</keyword>
<reference evidence="2 3" key="1">
    <citation type="submission" date="2020-01" db="EMBL/GenBank/DDBJ databases">
        <authorList>
            <person name="Kim M.K."/>
        </authorList>
    </citation>
    <scope>NUCLEOTIDE SEQUENCE [LARGE SCALE GENOMIC DNA]</scope>
    <source>
        <strain evidence="2 3">172606-1</strain>
    </source>
</reference>
<dbReference type="InterPro" id="IPR005835">
    <property type="entry name" value="NTP_transferase_dom"/>
</dbReference>